<name>A0A540KZR6_MALBA</name>
<proteinExistence type="inferred from homology"/>
<feature type="transmembrane region" description="Helical" evidence="6">
    <location>
        <begin position="52"/>
        <end position="73"/>
    </location>
</feature>
<comment type="similarity">
    <text evidence="2">Belongs to the TMEM45 family.</text>
</comment>
<organism evidence="7 8">
    <name type="scientific">Malus baccata</name>
    <name type="common">Siberian crab apple</name>
    <name type="synonym">Pyrus baccata</name>
    <dbReference type="NCBI Taxonomy" id="106549"/>
    <lineage>
        <taxon>Eukaryota</taxon>
        <taxon>Viridiplantae</taxon>
        <taxon>Streptophyta</taxon>
        <taxon>Embryophyta</taxon>
        <taxon>Tracheophyta</taxon>
        <taxon>Spermatophyta</taxon>
        <taxon>Magnoliopsida</taxon>
        <taxon>eudicotyledons</taxon>
        <taxon>Gunneridae</taxon>
        <taxon>Pentapetalae</taxon>
        <taxon>rosids</taxon>
        <taxon>fabids</taxon>
        <taxon>Rosales</taxon>
        <taxon>Rosaceae</taxon>
        <taxon>Amygdaloideae</taxon>
        <taxon>Maleae</taxon>
        <taxon>Malus</taxon>
    </lineage>
</organism>
<feature type="transmembrane region" description="Helical" evidence="6">
    <location>
        <begin position="176"/>
        <end position="199"/>
    </location>
</feature>
<dbReference type="PANTHER" id="PTHR46285">
    <property type="entry name" value="PROTEINASE INHIBITOR I4, SERPIN (DUF716)-RELATED"/>
    <property type="match status" value="1"/>
</dbReference>
<evidence type="ECO:0000313" key="8">
    <source>
        <dbReference type="Proteomes" id="UP000315295"/>
    </source>
</evidence>
<feature type="transmembrane region" description="Helical" evidence="6">
    <location>
        <begin position="148"/>
        <end position="169"/>
    </location>
</feature>
<evidence type="ECO:0000256" key="2">
    <source>
        <dbReference type="ARBA" id="ARBA00006948"/>
    </source>
</evidence>
<keyword evidence="3 6" id="KW-0812">Transmembrane</keyword>
<dbReference type="EMBL" id="VIEB01000843">
    <property type="protein sequence ID" value="TQD79710.1"/>
    <property type="molecule type" value="Genomic_DNA"/>
</dbReference>
<evidence type="ECO:0000256" key="6">
    <source>
        <dbReference type="SAM" id="Phobius"/>
    </source>
</evidence>
<dbReference type="AlphaFoldDB" id="A0A540KZR6"/>
<keyword evidence="5 6" id="KW-0472">Membrane</keyword>
<evidence type="ECO:0000256" key="3">
    <source>
        <dbReference type="ARBA" id="ARBA00022692"/>
    </source>
</evidence>
<gene>
    <name evidence="7" type="ORF">C1H46_034738</name>
</gene>
<dbReference type="Proteomes" id="UP000315295">
    <property type="component" value="Unassembled WGS sequence"/>
</dbReference>
<dbReference type="PANTHER" id="PTHR46285:SF13">
    <property type="entry name" value="OS02G0167775 PROTEIN"/>
    <property type="match status" value="1"/>
</dbReference>
<reference evidence="7 8" key="1">
    <citation type="journal article" date="2019" name="G3 (Bethesda)">
        <title>Sequencing of a Wild Apple (Malus baccata) Genome Unravels the Differences Between Cultivated and Wild Apple Species Regarding Disease Resistance and Cold Tolerance.</title>
        <authorList>
            <person name="Chen X."/>
        </authorList>
    </citation>
    <scope>NUCLEOTIDE SEQUENCE [LARGE SCALE GENOMIC DNA]</scope>
    <source>
        <strain evidence="8">cv. Shandingzi</strain>
        <tissue evidence="7">Leaves</tissue>
    </source>
</reference>
<protein>
    <recommendedName>
        <fullName evidence="9">Transmembrane protein 45B</fullName>
    </recommendedName>
</protein>
<dbReference type="InterPro" id="IPR006904">
    <property type="entry name" value="DUF716"/>
</dbReference>
<evidence type="ECO:0000256" key="1">
    <source>
        <dbReference type="ARBA" id="ARBA00004141"/>
    </source>
</evidence>
<keyword evidence="8" id="KW-1185">Reference proteome</keyword>
<evidence type="ECO:0000256" key="5">
    <source>
        <dbReference type="ARBA" id="ARBA00023136"/>
    </source>
</evidence>
<evidence type="ECO:0000313" key="7">
    <source>
        <dbReference type="EMBL" id="TQD79710.1"/>
    </source>
</evidence>
<keyword evidence="4 6" id="KW-1133">Transmembrane helix</keyword>
<dbReference type="GO" id="GO:0016020">
    <property type="term" value="C:membrane"/>
    <property type="evidence" value="ECO:0007669"/>
    <property type="project" value="UniProtKB-SubCell"/>
</dbReference>
<accession>A0A540KZR6</accession>
<feature type="transmembrane region" description="Helical" evidence="6">
    <location>
        <begin position="242"/>
        <end position="261"/>
    </location>
</feature>
<evidence type="ECO:0008006" key="9">
    <source>
        <dbReference type="Google" id="ProtNLM"/>
    </source>
</evidence>
<feature type="transmembrane region" description="Helical" evidence="6">
    <location>
        <begin position="93"/>
        <end position="110"/>
    </location>
</feature>
<comment type="subcellular location">
    <subcellularLocation>
        <location evidence="1">Membrane</location>
        <topology evidence="1">Multi-pass membrane protein</topology>
    </subcellularLocation>
</comment>
<evidence type="ECO:0000256" key="4">
    <source>
        <dbReference type="ARBA" id="ARBA00022989"/>
    </source>
</evidence>
<feature type="transmembrane region" description="Helical" evidence="6">
    <location>
        <begin position="117"/>
        <end position="136"/>
    </location>
</feature>
<dbReference type="Pfam" id="PF04819">
    <property type="entry name" value="DUF716"/>
    <property type="match status" value="1"/>
</dbReference>
<feature type="transmembrane region" description="Helical" evidence="6">
    <location>
        <begin position="12"/>
        <end position="31"/>
    </location>
</feature>
<sequence>MGTFVGHIVPGLALTLLGLWHTVNTIISYFLKGPSNFTIRFWYPFNSPVSKLKHLELIFILSFSVWAILMQVIDFPLLQFSFKLHNLEHATMFLHLVIFAAFTLCAELIHSLHILSGVVGILVASVFCQELFLLHFHSADHVGLEGHYHWLLQLIVFASVMAALAATCFRTSLPAALVLSISVVFQGCWFMNMGFMLWVPRFVPKGCVVHFVEGTGDSMLGAVTCETSEADFRARALANLQFSWILSGILIFTGCTCLKFAGKCIPREVSIEYEQLQSRGADIPVAMNDFKEAYP</sequence>
<comment type="caution">
    <text evidence="7">The sequence shown here is derived from an EMBL/GenBank/DDBJ whole genome shotgun (WGS) entry which is preliminary data.</text>
</comment>